<dbReference type="EMBL" id="JAHHGM010000001">
    <property type="protein sequence ID" value="MBT2987645.1"/>
    <property type="molecule type" value="Genomic_DNA"/>
</dbReference>
<evidence type="ECO:0000256" key="1">
    <source>
        <dbReference type="ARBA" id="ARBA00006484"/>
    </source>
</evidence>
<dbReference type="PANTHER" id="PTHR43639:SF1">
    <property type="entry name" value="SHORT-CHAIN DEHYDROGENASE_REDUCTASE FAMILY PROTEIN"/>
    <property type="match status" value="1"/>
</dbReference>
<proteinExistence type="inferred from homology"/>
<comment type="caution">
    <text evidence="3">The sequence shown here is derived from an EMBL/GenBank/DDBJ whole genome shotgun (WGS) entry which is preliminary data.</text>
</comment>
<dbReference type="Pfam" id="PF00106">
    <property type="entry name" value="adh_short"/>
    <property type="match status" value="1"/>
</dbReference>
<dbReference type="Gene3D" id="3.40.50.720">
    <property type="entry name" value="NAD(P)-binding Rossmann-like Domain"/>
    <property type="match status" value="1"/>
</dbReference>
<evidence type="ECO:0000313" key="3">
    <source>
        <dbReference type="EMBL" id="MBT2987645.1"/>
    </source>
</evidence>
<gene>
    <name evidence="3" type="ORF">KME65_01655</name>
</gene>
<dbReference type="AlphaFoldDB" id="A0A944MAR6"/>
<organism evidence="3 4">
    <name type="scientific">Candidatus Thiodiazotropha taylori</name>
    <dbReference type="NCBI Taxonomy" id="2792791"/>
    <lineage>
        <taxon>Bacteria</taxon>
        <taxon>Pseudomonadati</taxon>
        <taxon>Pseudomonadota</taxon>
        <taxon>Gammaproteobacteria</taxon>
        <taxon>Chromatiales</taxon>
        <taxon>Sedimenticolaceae</taxon>
        <taxon>Candidatus Thiodiazotropha</taxon>
    </lineage>
</organism>
<dbReference type="InterPro" id="IPR036291">
    <property type="entry name" value="NAD(P)-bd_dom_sf"/>
</dbReference>
<accession>A0A944MAR6</accession>
<sequence>MMKKNALITGNSSGLGRGLSEILLAHGYRVFGCSRRGCDLVGDIVDIRCDLRDMDGIAANLERLLDGVERLQLVVLNAGMLGEIKHISKTSLDELRRIMDVNLWPNKVILDWLLESRIRIDQIVLISSGAAVLGNKGWGGYALSKSALNMLGRLYAHEFQGTHIASIAPGLIASSMMDYLCTEADSDEFPALQRLKSAREEGVVLSPIEGAERILEALPRLREFESGSYIDLRQILAPDEYQALIEARNRA</sequence>
<dbReference type="PANTHER" id="PTHR43639">
    <property type="entry name" value="OXIDOREDUCTASE, SHORT-CHAIN DEHYDROGENASE/REDUCTASE FAMILY (AFU_ORTHOLOGUE AFUA_5G02870)"/>
    <property type="match status" value="1"/>
</dbReference>
<dbReference type="GO" id="GO:0016491">
    <property type="term" value="F:oxidoreductase activity"/>
    <property type="evidence" value="ECO:0007669"/>
    <property type="project" value="UniProtKB-KW"/>
</dbReference>
<name>A0A944MAR6_9GAMM</name>
<dbReference type="InterPro" id="IPR002347">
    <property type="entry name" value="SDR_fam"/>
</dbReference>
<keyword evidence="2" id="KW-0560">Oxidoreductase</keyword>
<evidence type="ECO:0000313" key="4">
    <source>
        <dbReference type="Proteomes" id="UP000770889"/>
    </source>
</evidence>
<protein>
    <submittedName>
        <fullName evidence="3">SDR family NAD(P)-dependent oxidoreductase</fullName>
    </submittedName>
</protein>
<dbReference type="Proteomes" id="UP000770889">
    <property type="component" value="Unassembled WGS sequence"/>
</dbReference>
<reference evidence="3 4" key="1">
    <citation type="submission" date="2021-05" db="EMBL/GenBank/DDBJ databases">
        <title>Genetic and Functional Diversity in Clade A Lucinid endosymbionts from the Bahamas.</title>
        <authorList>
            <person name="Giani N.M."/>
            <person name="Engel A.S."/>
            <person name="Campbell B.J."/>
        </authorList>
    </citation>
    <scope>NUCLEOTIDE SEQUENCE [LARGE SCALE GENOMIC DNA]</scope>
    <source>
        <strain evidence="3">LUC16012Gg_MoonRockCtena</strain>
    </source>
</reference>
<evidence type="ECO:0000256" key="2">
    <source>
        <dbReference type="ARBA" id="ARBA00023002"/>
    </source>
</evidence>
<dbReference type="SUPFAM" id="SSF51735">
    <property type="entry name" value="NAD(P)-binding Rossmann-fold domains"/>
    <property type="match status" value="1"/>
</dbReference>
<dbReference type="PRINTS" id="PR00081">
    <property type="entry name" value="GDHRDH"/>
</dbReference>
<comment type="similarity">
    <text evidence="1">Belongs to the short-chain dehydrogenases/reductases (SDR) family.</text>
</comment>